<evidence type="ECO:0000259" key="1">
    <source>
        <dbReference type="Pfam" id="PF00535"/>
    </source>
</evidence>
<proteinExistence type="predicted"/>
<dbReference type="PANTHER" id="PTHR22916">
    <property type="entry name" value="GLYCOSYLTRANSFERASE"/>
    <property type="match status" value="1"/>
</dbReference>
<dbReference type="Gene3D" id="3.90.550.10">
    <property type="entry name" value="Spore Coat Polysaccharide Biosynthesis Protein SpsA, Chain A"/>
    <property type="match status" value="1"/>
</dbReference>
<sequence>MKISVFTPTYNRSESLARLYCSLKNQTYKNFTWVIVDDGSKDNTKQLVSEWISENLLDIAYYHQPNSGKQRAYNVGIEQSKGDLFICIDSDDIYLEHAFERIVNVWSGIQKKNEYIAISYLSKTFGQKLIGTKFPNDVTDEYHFNMHNYYNVKGDKGMAFDLKKLKRFVFPVFPNEKFMTEALLYNRMSLKYKTRYINEELEVKEYMNDGLSSKYLSLLINNPCSSALYYKEFKYHNLNLKLNLKSNIYEMRYNFHSKKPWYKIILNDVNIYKILSFPISFTLYLKDKKNAIK</sequence>
<name>A0A837NV67_VIBSP</name>
<dbReference type="EMBL" id="LIZK01000008">
    <property type="protein sequence ID" value="KPL93150.1"/>
    <property type="molecule type" value="Genomic_DNA"/>
</dbReference>
<dbReference type="InterPro" id="IPR029044">
    <property type="entry name" value="Nucleotide-diphossugar_trans"/>
</dbReference>
<evidence type="ECO:0000313" key="3">
    <source>
        <dbReference type="Proteomes" id="UP000050463"/>
    </source>
</evidence>
<dbReference type="RefSeq" id="WP_160317338.1">
    <property type="nucleotide sequence ID" value="NZ_LIZK01000008.1"/>
</dbReference>
<feature type="domain" description="Glycosyltransferase 2-like" evidence="1">
    <location>
        <begin position="4"/>
        <end position="107"/>
    </location>
</feature>
<accession>A0A837NV67</accession>
<dbReference type="CDD" id="cd00761">
    <property type="entry name" value="Glyco_tranf_GTA_type"/>
    <property type="match status" value="1"/>
</dbReference>
<organism evidence="2 3">
    <name type="scientific">Vibrio splendidus</name>
    <dbReference type="NCBI Taxonomy" id="29497"/>
    <lineage>
        <taxon>Bacteria</taxon>
        <taxon>Pseudomonadati</taxon>
        <taxon>Pseudomonadota</taxon>
        <taxon>Gammaproteobacteria</taxon>
        <taxon>Vibrionales</taxon>
        <taxon>Vibrionaceae</taxon>
        <taxon>Vibrio</taxon>
    </lineage>
</organism>
<evidence type="ECO:0000313" key="2">
    <source>
        <dbReference type="EMBL" id="KPL93150.1"/>
    </source>
</evidence>
<reference evidence="2 3" key="1">
    <citation type="submission" date="2015-08" db="EMBL/GenBank/DDBJ databases">
        <title>Draft Genome Sequence of Vibrio splendidus UCD-SED7.</title>
        <authorList>
            <person name="Lee R.D."/>
            <person name="Lang J.M."/>
            <person name="Coil D.A."/>
            <person name="Jospin G."/>
            <person name="Eisen J.A."/>
        </authorList>
    </citation>
    <scope>NUCLEOTIDE SEQUENCE [LARGE SCALE GENOMIC DNA]</scope>
    <source>
        <strain evidence="2 3">UCD-SED7</strain>
    </source>
</reference>
<dbReference type="Pfam" id="PF00535">
    <property type="entry name" value="Glycos_transf_2"/>
    <property type="match status" value="1"/>
</dbReference>
<dbReference type="Proteomes" id="UP000050463">
    <property type="component" value="Unassembled WGS sequence"/>
</dbReference>
<comment type="caution">
    <text evidence="2">The sequence shown here is derived from an EMBL/GenBank/DDBJ whole genome shotgun (WGS) entry which is preliminary data.</text>
</comment>
<dbReference type="SUPFAM" id="SSF53448">
    <property type="entry name" value="Nucleotide-diphospho-sugar transferases"/>
    <property type="match status" value="1"/>
</dbReference>
<dbReference type="GO" id="GO:0016758">
    <property type="term" value="F:hexosyltransferase activity"/>
    <property type="evidence" value="ECO:0007669"/>
    <property type="project" value="UniProtKB-ARBA"/>
</dbReference>
<dbReference type="AlphaFoldDB" id="A0A837NV67"/>
<gene>
    <name evidence="2" type="ORF">AN168_17665</name>
</gene>
<dbReference type="InterPro" id="IPR001173">
    <property type="entry name" value="Glyco_trans_2-like"/>
</dbReference>
<protein>
    <recommendedName>
        <fullName evidence="1">Glycosyltransferase 2-like domain-containing protein</fullName>
    </recommendedName>
</protein>